<keyword evidence="3" id="KW-0808">Transferase</keyword>
<keyword evidence="3" id="KW-0328">Glycosyltransferase</keyword>
<sequence length="395" mass="45381">MEKSITKAKCQKQFCLLKIRARANTSIFMISPPDSTRTFSRIFRKQGLVCDKPVHFGTDFPQQNEELQVCLTNDSQMASAIYVPFYAGLDIGRYLWGFNSSVKDSASIDLEKWLFEKPEWGYLSGRDHFFVAGRVNWDFNRVVEEDSGWGNKLMLLPHIKNTTSLIIESSPWTEREIAIPYPTYFHPSTDVEVFQYQEKLRRLRRKYLFSFAGAPRPTRIDSIRGEIIDQCIASGRKCKFLNCTSGSETCENPICVMGMFKKSSFCLQPPGDSYTRRSTFDSILGGCIPAFFNPASAYTQYIWHLPQNFTKYSVFIPENDIKNRNTSIEVLLGRIPKEEVEAMREEVVRLIPKVLYAHPTARLETIEDAFDIAVKGVLDRVENIRKAMKAGKKLY</sequence>
<evidence type="ECO:0000259" key="6">
    <source>
        <dbReference type="Pfam" id="PF03016"/>
    </source>
</evidence>
<feature type="domain" description="Exostosin GT47" evidence="6">
    <location>
        <begin position="66"/>
        <end position="328"/>
    </location>
</feature>
<organism evidence="7 8">
    <name type="scientific">Actinidia rufa</name>
    <dbReference type="NCBI Taxonomy" id="165716"/>
    <lineage>
        <taxon>Eukaryota</taxon>
        <taxon>Viridiplantae</taxon>
        <taxon>Streptophyta</taxon>
        <taxon>Embryophyta</taxon>
        <taxon>Tracheophyta</taxon>
        <taxon>Spermatophyta</taxon>
        <taxon>Magnoliopsida</taxon>
        <taxon>eudicotyledons</taxon>
        <taxon>Gunneridae</taxon>
        <taxon>Pentapetalae</taxon>
        <taxon>asterids</taxon>
        <taxon>Ericales</taxon>
        <taxon>Actinidiaceae</taxon>
        <taxon>Actinidia</taxon>
    </lineage>
</organism>
<keyword evidence="4" id="KW-0735">Signal-anchor</keyword>
<dbReference type="GO" id="GO:0000139">
    <property type="term" value="C:Golgi membrane"/>
    <property type="evidence" value="ECO:0007669"/>
    <property type="project" value="UniProtKB-SubCell"/>
</dbReference>
<dbReference type="EMBL" id="BJWL01000001">
    <property type="protein sequence ID" value="GFY81491.1"/>
    <property type="molecule type" value="Genomic_DNA"/>
</dbReference>
<gene>
    <name evidence="7" type="ORF">Acr_01g0013000</name>
</gene>
<name>A0A7J0E4S2_9ERIC</name>
<dbReference type="GO" id="GO:0016757">
    <property type="term" value="F:glycosyltransferase activity"/>
    <property type="evidence" value="ECO:0007669"/>
    <property type="project" value="UniProtKB-KW"/>
</dbReference>
<evidence type="ECO:0000256" key="3">
    <source>
        <dbReference type="ARBA" id="ARBA00022676"/>
    </source>
</evidence>
<comment type="similarity">
    <text evidence="2">Belongs to the glycosyltransferase 47 family.</text>
</comment>
<reference evidence="7 8" key="1">
    <citation type="submission" date="2019-07" db="EMBL/GenBank/DDBJ databases">
        <title>De Novo Assembly of kiwifruit Actinidia rufa.</title>
        <authorList>
            <person name="Sugita-Konishi S."/>
            <person name="Sato K."/>
            <person name="Mori E."/>
            <person name="Abe Y."/>
            <person name="Kisaki G."/>
            <person name="Hamano K."/>
            <person name="Suezawa K."/>
            <person name="Otani M."/>
            <person name="Fukuda T."/>
            <person name="Manabe T."/>
            <person name="Gomi K."/>
            <person name="Tabuchi M."/>
            <person name="Akimitsu K."/>
            <person name="Kataoka I."/>
        </authorList>
    </citation>
    <scope>NUCLEOTIDE SEQUENCE [LARGE SCALE GENOMIC DNA]</scope>
    <source>
        <strain evidence="8">cv. Fuchu</strain>
    </source>
</reference>
<keyword evidence="5" id="KW-0333">Golgi apparatus</keyword>
<comment type="caution">
    <text evidence="7">The sequence shown here is derived from an EMBL/GenBank/DDBJ whole genome shotgun (WGS) entry which is preliminary data.</text>
</comment>
<dbReference type="InterPro" id="IPR040911">
    <property type="entry name" value="Exostosin_GT47"/>
</dbReference>
<protein>
    <submittedName>
        <fullName evidence="7">Exostosin family protein</fullName>
    </submittedName>
</protein>
<evidence type="ECO:0000256" key="5">
    <source>
        <dbReference type="ARBA" id="ARBA00023034"/>
    </source>
</evidence>
<dbReference type="AlphaFoldDB" id="A0A7J0E4S2"/>
<evidence type="ECO:0000313" key="7">
    <source>
        <dbReference type="EMBL" id="GFY81491.1"/>
    </source>
</evidence>
<dbReference type="InterPro" id="IPR004263">
    <property type="entry name" value="Exostosin"/>
</dbReference>
<dbReference type="PANTHER" id="PTHR11062:SF282">
    <property type="entry name" value="XYLOGLUCAN GALACTOSYLTRANSFERASE GT11-RELATED"/>
    <property type="match status" value="1"/>
</dbReference>
<dbReference type="Proteomes" id="UP000585474">
    <property type="component" value="Unassembled WGS sequence"/>
</dbReference>
<proteinExistence type="inferred from homology"/>
<keyword evidence="4" id="KW-0812">Transmembrane</keyword>
<accession>A0A7J0E4S2</accession>
<evidence type="ECO:0000256" key="4">
    <source>
        <dbReference type="ARBA" id="ARBA00022968"/>
    </source>
</evidence>
<keyword evidence="8" id="KW-1185">Reference proteome</keyword>
<dbReference type="OrthoDB" id="1924787at2759"/>
<dbReference type="PANTHER" id="PTHR11062">
    <property type="entry name" value="EXOSTOSIN HEPARAN SULFATE GLYCOSYLTRANSFERASE -RELATED"/>
    <property type="match status" value="1"/>
</dbReference>
<dbReference type="Pfam" id="PF03016">
    <property type="entry name" value="Exostosin_GT47"/>
    <property type="match status" value="1"/>
</dbReference>
<comment type="subcellular location">
    <subcellularLocation>
        <location evidence="1">Golgi apparatus membrane</location>
        <topology evidence="1">Single-pass type II membrane protein</topology>
    </subcellularLocation>
</comment>
<evidence type="ECO:0000256" key="2">
    <source>
        <dbReference type="ARBA" id="ARBA00010271"/>
    </source>
</evidence>
<evidence type="ECO:0000313" key="8">
    <source>
        <dbReference type="Proteomes" id="UP000585474"/>
    </source>
</evidence>
<evidence type="ECO:0000256" key="1">
    <source>
        <dbReference type="ARBA" id="ARBA00004323"/>
    </source>
</evidence>